<dbReference type="PIRSF" id="PIRSF036417">
    <property type="entry name" value="3-ktacl-CoA_syn"/>
    <property type="match status" value="1"/>
</dbReference>
<sequence>MAPRVIRLCVDNAGTLLAVPLAAVVLTRLQSMWESGELQRQAEALLETHVPVSMALLIAAGVLLVAAVLRALFPPAKPTYLIDFAVHKGLEEWKFPKDWFLPQSRETGHFNDDDLQFQEKILMRSGLGDETYVPPWLYSKPPHYDMTHARKEFEICCFSAVRELLNKTGVHPKRIGAVIANCSLFNPTPSLSATIMHHFGMGAGTINYNLGGMGCSAGVIAVDLAQQLLQTCPDTYVLVVSHENLTSNWYPGSDRSMLVPNCIFRSNGAAVLLSNKRSEARRAKYHLQTLVRTTIARDSEAFHCVYQMEDDAGHRGVRLAKELMAVAGRALRRNMTTLGPRVLPLSEKLAFVANLVARAVLGPKRVAAYVPDFGLAFEHICIHTGGRAVLDTMEKQMRLSKAAMEPSRAGLYRFGNVSSTSVWYVLAFIETHRGVRRGDKVWQLGFGSGFKCNSAVWVARRRIDTRHPAWEGFDLQAMRDEMDEAEREKAAYLAAKASSANGNGAAAASGKANGVAANGNGAAAAKANGNGVAAANGKANGVAAKK</sequence>
<dbReference type="InterPro" id="IPR012328">
    <property type="entry name" value="Chalcone/stilbene_synt_C"/>
</dbReference>
<name>A0A2V0NXM0_9CHLO</name>
<dbReference type="Pfam" id="PF08392">
    <property type="entry name" value="FAE1_CUT1_RppA"/>
    <property type="match status" value="1"/>
</dbReference>
<evidence type="ECO:0000259" key="4">
    <source>
        <dbReference type="Pfam" id="PF08392"/>
    </source>
</evidence>
<gene>
    <name evidence="5" type="ORF">Rsub_05576</name>
</gene>
<dbReference type="UniPathway" id="UPA00094"/>
<keyword evidence="2" id="KW-0472">Membrane</keyword>
<dbReference type="GO" id="GO:0006633">
    <property type="term" value="P:fatty acid biosynthetic process"/>
    <property type="evidence" value="ECO:0007669"/>
    <property type="project" value="UniProtKB-UniPathway"/>
</dbReference>
<dbReference type="OrthoDB" id="329835at2759"/>
<dbReference type="InterPro" id="IPR013601">
    <property type="entry name" value="FAE1_typ3_polyketide_synth"/>
</dbReference>
<keyword evidence="1" id="KW-0012">Acyltransferase</keyword>
<dbReference type="AlphaFoldDB" id="A0A2V0NXM0"/>
<keyword evidence="1" id="KW-0808">Transferase</keyword>
<dbReference type="GO" id="GO:0016020">
    <property type="term" value="C:membrane"/>
    <property type="evidence" value="ECO:0007669"/>
    <property type="project" value="InterPro"/>
</dbReference>
<dbReference type="CDD" id="cd00831">
    <property type="entry name" value="CHS_like"/>
    <property type="match status" value="1"/>
</dbReference>
<evidence type="ECO:0000259" key="3">
    <source>
        <dbReference type="Pfam" id="PF02797"/>
    </source>
</evidence>
<feature type="domain" description="FAE" evidence="4">
    <location>
        <begin position="77"/>
        <end position="359"/>
    </location>
</feature>
<dbReference type="Proteomes" id="UP000247498">
    <property type="component" value="Unassembled WGS sequence"/>
</dbReference>
<dbReference type="FunCoup" id="A0A2V0NXM0">
    <property type="interactions" value="129"/>
</dbReference>
<reference evidence="5 6" key="1">
    <citation type="journal article" date="2018" name="Sci. Rep.">
        <title>Raphidocelis subcapitata (=Pseudokirchneriella subcapitata) provides an insight into genome evolution and environmental adaptations in the Sphaeropleales.</title>
        <authorList>
            <person name="Suzuki S."/>
            <person name="Yamaguchi H."/>
            <person name="Nakajima N."/>
            <person name="Kawachi M."/>
        </authorList>
    </citation>
    <scope>NUCLEOTIDE SEQUENCE [LARGE SCALE GENOMIC DNA]</scope>
    <source>
        <strain evidence="5 6">NIES-35</strain>
    </source>
</reference>
<dbReference type="SUPFAM" id="SSF53901">
    <property type="entry name" value="Thiolase-like"/>
    <property type="match status" value="2"/>
</dbReference>
<keyword evidence="2" id="KW-0812">Transmembrane</keyword>
<dbReference type="EC" id="2.3.1.-" evidence="1"/>
<dbReference type="InParanoid" id="A0A2V0NXM0"/>
<comment type="caution">
    <text evidence="5">The sequence shown here is derived from an EMBL/GenBank/DDBJ whole genome shotgun (WGS) entry which is preliminary data.</text>
</comment>
<dbReference type="Pfam" id="PF02797">
    <property type="entry name" value="Chal_sti_synt_C"/>
    <property type="match status" value="1"/>
</dbReference>
<feature type="transmembrane region" description="Helical" evidence="2">
    <location>
        <begin position="50"/>
        <end position="73"/>
    </location>
</feature>
<keyword evidence="6" id="KW-1185">Reference proteome</keyword>
<evidence type="ECO:0000256" key="1">
    <source>
        <dbReference type="PIRNR" id="PIRNR036417"/>
    </source>
</evidence>
<evidence type="ECO:0000313" key="6">
    <source>
        <dbReference type="Proteomes" id="UP000247498"/>
    </source>
</evidence>
<comment type="pathway">
    <text evidence="1">Lipid metabolism; fatty acid biosynthesis.</text>
</comment>
<proteinExistence type="inferred from homology"/>
<comment type="similarity">
    <text evidence="1">Belongs to the thiolase-like superfamily. Chalcone/stilbene synthases family.</text>
</comment>
<feature type="domain" description="Chalcone/stilbene synthase C-terminal" evidence="3">
    <location>
        <begin position="381"/>
        <end position="449"/>
    </location>
</feature>
<dbReference type="STRING" id="307507.A0A2V0NXM0"/>
<dbReference type="GO" id="GO:0016747">
    <property type="term" value="F:acyltransferase activity, transferring groups other than amino-acyl groups"/>
    <property type="evidence" value="ECO:0007669"/>
    <property type="project" value="InterPro"/>
</dbReference>
<evidence type="ECO:0000313" key="5">
    <source>
        <dbReference type="EMBL" id="GBF92374.1"/>
    </source>
</evidence>
<keyword evidence="2" id="KW-1133">Transmembrane helix</keyword>
<dbReference type="Gene3D" id="3.40.47.10">
    <property type="match status" value="1"/>
</dbReference>
<dbReference type="InterPro" id="IPR016039">
    <property type="entry name" value="Thiolase-like"/>
</dbReference>
<dbReference type="PANTHER" id="PTHR31561">
    <property type="entry name" value="3-KETOACYL-COA SYNTHASE"/>
    <property type="match status" value="1"/>
</dbReference>
<dbReference type="EMBL" id="BDRX01000031">
    <property type="protein sequence ID" value="GBF92374.1"/>
    <property type="molecule type" value="Genomic_DNA"/>
</dbReference>
<dbReference type="InterPro" id="IPR012392">
    <property type="entry name" value="3-ktacl-CoA_syn"/>
</dbReference>
<accession>A0A2V0NXM0</accession>
<evidence type="ECO:0000256" key="2">
    <source>
        <dbReference type="SAM" id="Phobius"/>
    </source>
</evidence>
<organism evidence="5 6">
    <name type="scientific">Raphidocelis subcapitata</name>
    <dbReference type="NCBI Taxonomy" id="307507"/>
    <lineage>
        <taxon>Eukaryota</taxon>
        <taxon>Viridiplantae</taxon>
        <taxon>Chlorophyta</taxon>
        <taxon>core chlorophytes</taxon>
        <taxon>Chlorophyceae</taxon>
        <taxon>CS clade</taxon>
        <taxon>Sphaeropleales</taxon>
        <taxon>Selenastraceae</taxon>
        <taxon>Raphidocelis</taxon>
    </lineage>
</organism>
<protein>
    <recommendedName>
        <fullName evidence="1">3-ketoacyl-CoA synthase</fullName>
        <ecNumber evidence="1">2.3.1.-</ecNumber>
    </recommendedName>
</protein>